<proteinExistence type="predicted"/>
<name>A0AAN5I6N6_9BILA</name>
<organism evidence="3 4">
    <name type="scientific">Pristionchus mayeri</name>
    <dbReference type="NCBI Taxonomy" id="1317129"/>
    <lineage>
        <taxon>Eukaryota</taxon>
        <taxon>Metazoa</taxon>
        <taxon>Ecdysozoa</taxon>
        <taxon>Nematoda</taxon>
        <taxon>Chromadorea</taxon>
        <taxon>Rhabditida</taxon>
        <taxon>Rhabditina</taxon>
        <taxon>Diplogasteromorpha</taxon>
        <taxon>Diplogasteroidea</taxon>
        <taxon>Neodiplogasteridae</taxon>
        <taxon>Pristionchus</taxon>
    </lineage>
</organism>
<feature type="transmembrane region" description="Helical" evidence="1">
    <location>
        <begin position="105"/>
        <end position="131"/>
    </location>
</feature>
<dbReference type="Proteomes" id="UP001328107">
    <property type="component" value="Unassembled WGS sequence"/>
</dbReference>
<sequence>YIWMLVGRRVVHVISRWTSLGPPPAAPPTPGSFSHRYDTFMSKYPRMLALHRRVVNGSRWCVMDVKQLWALRRVDLHKESEIDKLTIPQLETLIQARVEIPKVTAIIVMLPLPLTLYVIGMAVIFFPRVVLTRHFWTREQREEFFLSDIKRSVESAKSLAFSTLPPTFEELTQAQKSELSKLYGGILPWTSTKLRERYLLTRNIDGRLDVVSLTRDQLLFHLFIRRVVYHEDDDDDSLRRRLHRVIEEARTCSSSPVEYLTASLRSQ</sequence>
<evidence type="ECO:0000313" key="4">
    <source>
        <dbReference type="Proteomes" id="UP001328107"/>
    </source>
</evidence>
<reference evidence="4" key="1">
    <citation type="submission" date="2022-10" db="EMBL/GenBank/DDBJ databases">
        <title>Genome assembly of Pristionchus species.</title>
        <authorList>
            <person name="Yoshida K."/>
            <person name="Sommer R.J."/>
        </authorList>
    </citation>
    <scope>NUCLEOTIDE SEQUENCE [LARGE SCALE GENOMIC DNA]</scope>
    <source>
        <strain evidence="4">RS5460</strain>
    </source>
</reference>
<evidence type="ECO:0000313" key="3">
    <source>
        <dbReference type="EMBL" id="GMR53444.1"/>
    </source>
</evidence>
<dbReference type="EMBL" id="BTRK01000005">
    <property type="protein sequence ID" value="GMR53444.1"/>
    <property type="molecule type" value="Genomic_DNA"/>
</dbReference>
<keyword evidence="1" id="KW-0812">Transmembrane</keyword>
<comment type="caution">
    <text evidence="3">The sequence shown here is derived from an EMBL/GenBank/DDBJ whole genome shotgun (WGS) entry which is preliminary data.</text>
</comment>
<feature type="domain" description="Letm1 RBD" evidence="2">
    <location>
        <begin position="90"/>
        <end position="183"/>
    </location>
</feature>
<keyword evidence="1" id="KW-0472">Membrane</keyword>
<evidence type="ECO:0000259" key="2">
    <source>
        <dbReference type="Pfam" id="PF07766"/>
    </source>
</evidence>
<dbReference type="AlphaFoldDB" id="A0AAN5I6N6"/>
<accession>A0AAN5I6N6</accession>
<keyword evidence="4" id="KW-1185">Reference proteome</keyword>
<feature type="non-terminal residue" evidence="3">
    <location>
        <position position="1"/>
    </location>
</feature>
<dbReference type="GO" id="GO:0043022">
    <property type="term" value="F:ribosome binding"/>
    <property type="evidence" value="ECO:0007669"/>
    <property type="project" value="InterPro"/>
</dbReference>
<protein>
    <recommendedName>
        <fullName evidence="2">Letm1 RBD domain-containing protein</fullName>
    </recommendedName>
</protein>
<keyword evidence="1" id="KW-1133">Transmembrane helix</keyword>
<dbReference type="Pfam" id="PF07766">
    <property type="entry name" value="LETM1_RBD"/>
    <property type="match status" value="1"/>
</dbReference>
<dbReference type="InterPro" id="IPR033122">
    <property type="entry name" value="LETM1-like_RBD"/>
</dbReference>
<gene>
    <name evidence="3" type="ORF">PMAYCL1PPCAC_23639</name>
</gene>
<evidence type="ECO:0000256" key="1">
    <source>
        <dbReference type="SAM" id="Phobius"/>
    </source>
</evidence>